<feature type="domain" description="FAD-binding oxidoreductase/transferase type 4 C-terminal" evidence="3">
    <location>
        <begin position="9"/>
        <end position="56"/>
    </location>
</feature>
<dbReference type="Gene3D" id="1.10.45.10">
    <property type="entry name" value="Vanillyl-alcohol Oxidase, Chain A, domain 4"/>
    <property type="match status" value="1"/>
</dbReference>
<dbReference type="EMBL" id="JABBGJ010000013">
    <property type="protein sequence ID" value="NML99017.1"/>
    <property type="molecule type" value="Genomic_DNA"/>
</dbReference>
<dbReference type="InterPro" id="IPR016164">
    <property type="entry name" value="FAD-linked_Oxase-like_C"/>
</dbReference>
<organism evidence="4 5">
    <name type="scientific">Paraburkholderia polaris</name>
    <dbReference type="NCBI Taxonomy" id="2728848"/>
    <lineage>
        <taxon>Bacteria</taxon>
        <taxon>Pseudomonadati</taxon>
        <taxon>Pseudomonadota</taxon>
        <taxon>Betaproteobacteria</taxon>
        <taxon>Burkholderiales</taxon>
        <taxon>Burkholderiaceae</taxon>
        <taxon>Paraburkholderia</taxon>
    </lineage>
</organism>
<dbReference type="InterPro" id="IPR004113">
    <property type="entry name" value="FAD-bd_oxidored_4_C"/>
</dbReference>
<gene>
    <name evidence="4" type="ORF">HHL24_13825</name>
</gene>
<protein>
    <recommendedName>
        <fullName evidence="3">FAD-binding oxidoreductase/transferase type 4 C-terminal domain-containing protein</fullName>
    </recommendedName>
</protein>
<evidence type="ECO:0000259" key="3">
    <source>
        <dbReference type="Pfam" id="PF02913"/>
    </source>
</evidence>
<dbReference type="GO" id="GO:0050660">
    <property type="term" value="F:flavin adenine dinucleotide binding"/>
    <property type="evidence" value="ECO:0007669"/>
    <property type="project" value="InterPro"/>
</dbReference>
<dbReference type="InterPro" id="IPR016171">
    <property type="entry name" value="Vanillyl_alc_oxidase_C-sub2"/>
</dbReference>
<proteinExistence type="predicted"/>
<dbReference type="GO" id="GO:0003824">
    <property type="term" value="F:catalytic activity"/>
    <property type="evidence" value="ECO:0007669"/>
    <property type="project" value="InterPro"/>
</dbReference>
<dbReference type="RefSeq" id="WP_169486017.1">
    <property type="nucleotide sequence ID" value="NZ_JABBGJ010000013.1"/>
</dbReference>
<dbReference type="Pfam" id="PF02913">
    <property type="entry name" value="FAD-oxidase_C"/>
    <property type="match status" value="1"/>
</dbReference>
<keyword evidence="1" id="KW-0285">Flavoprotein</keyword>
<keyword evidence="2" id="KW-0274">FAD</keyword>
<dbReference type="Proteomes" id="UP000544134">
    <property type="component" value="Unassembled WGS sequence"/>
</dbReference>
<comment type="caution">
    <text evidence="4">The sequence shown here is derived from an EMBL/GenBank/DDBJ whole genome shotgun (WGS) entry which is preliminary data.</text>
</comment>
<evidence type="ECO:0000313" key="4">
    <source>
        <dbReference type="EMBL" id="NML99017.1"/>
    </source>
</evidence>
<evidence type="ECO:0000256" key="2">
    <source>
        <dbReference type="ARBA" id="ARBA00022827"/>
    </source>
</evidence>
<accession>A0A848I964</accession>
<dbReference type="AlphaFoldDB" id="A0A848I964"/>
<evidence type="ECO:0000313" key="5">
    <source>
        <dbReference type="Proteomes" id="UP000544134"/>
    </source>
</evidence>
<reference evidence="4 5" key="1">
    <citation type="submission" date="2020-04" db="EMBL/GenBank/DDBJ databases">
        <title>Paraburkholderia sp. RP-4-7 isolated from soil.</title>
        <authorList>
            <person name="Dahal R.H."/>
        </authorList>
    </citation>
    <scope>NUCLEOTIDE SEQUENCE [LARGE SCALE GENOMIC DNA]</scope>
    <source>
        <strain evidence="4 5">RP-4-7</strain>
    </source>
</reference>
<keyword evidence="5" id="KW-1185">Reference proteome</keyword>
<evidence type="ECO:0000256" key="1">
    <source>
        <dbReference type="ARBA" id="ARBA00022630"/>
    </source>
</evidence>
<sequence length="65" mass="6822">MTCGGVVYGEASAAGGSIPAEHAHAIGVHKRARLDCSGSQEKIEAMDRLKRALDPLCLLYQGLVV</sequence>
<dbReference type="SUPFAM" id="SSF55103">
    <property type="entry name" value="FAD-linked oxidases, C-terminal domain"/>
    <property type="match status" value="1"/>
</dbReference>
<name>A0A848I964_9BURK</name>